<dbReference type="Proteomes" id="UP000597444">
    <property type="component" value="Unassembled WGS sequence"/>
</dbReference>
<keyword evidence="2" id="KW-0547">Nucleotide-binding</keyword>
<dbReference type="SMART" id="SM00382">
    <property type="entry name" value="AAA"/>
    <property type="match status" value="1"/>
</dbReference>
<dbReference type="CDD" id="cd03214">
    <property type="entry name" value="ABC_Iron-Siderophores_B12_Hemin"/>
    <property type="match status" value="1"/>
</dbReference>
<keyword evidence="4" id="KW-1278">Translocase</keyword>
<evidence type="ECO:0000256" key="4">
    <source>
        <dbReference type="ARBA" id="ARBA00022967"/>
    </source>
</evidence>
<keyword evidence="3" id="KW-0067">ATP-binding</keyword>
<protein>
    <submittedName>
        <fullName evidence="6">ABC transporter</fullName>
    </submittedName>
</protein>
<keyword evidence="1" id="KW-0813">Transport</keyword>
<dbReference type="PANTHER" id="PTHR42794">
    <property type="entry name" value="HEMIN IMPORT ATP-BINDING PROTEIN HMUV"/>
    <property type="match status" value="1"/>
</dbReference>
<evidence type="ECO:0000256" key="2">
    <source>
        <dbReference type="ARBA" id="ARBA00022741"/>
    </source>
</evidence>
<comment type="caution">
    <text evidence="6">The sequence shown here is derived from an EMBL/GenBank/DDBJ whole genome shotgun (WGS) entry which is preliminary data.</text>
</comment>
<sequence>MVATMPPILQVRDVTFGYDSQPLFYTVSVQVQPGEMVGLLGPNGSGKTTLLRLISGFLQPQQGHVLLEGRDLKQWGRKKVAQHIALVPQELHVPFAFTVEHMVSLGRTPFVTSFFGSHTRQDQIIMQDAIEAAGVAPLAERVFNELSGGERQRVTIAMALAQQPRVLLLDEPTSHLDIKYQIETLELVQKLNRERGVTVIAAIHDLNLAARYFPRLLLFQRGVVADAGPAEVLETGLLRRVYGINVQVGILRGAAHLSVLPPASDVPLEPAERADISRVHVMAGGGSGEVLMRALADARIPFVAGALNIGDSDHTLALRLADEVITEQPYAPISSAALAQVRSSLSYAPLLIFCPTPIGPGNLVLLQEAAQAAHRGLPVLLLAASPEQMADEDACEREYRREFAARDYTDGEGGKALEVLLQSDAVVVQSIGEVLEMIKKRQSLLTEAQISPE</sequence>
<dbReference type="AlphaFoldDB" id="A0A8J3ISG4"/>
<dbReference type="RefSeq" id="WP_220206647.1">
    <property type="nucleotide sequence ID" value="NZ_BNJK01000001.1"/>
</dbReference>
<evidence type="ECO:0000313" key="6">
    <source>
        <dbReference type="EMBL" id="GHO95997.1"/>
    </source>
</evidence>
<dbReference type="GO" id="GO:0005524">
    <property type="term" value="F:ATP binding"/>
    <property type="evidence" value="ECO:0007669"/>
    <property type="project" value="UniProtKB-KW"/>
</dbReference>
<name>A0A8J3ISG4_9CHLR</name>
<reference evidence="6" key="1">
    <citation type="submission" date="2020-10" db="EMBL/GenBank/DDBJ databases">
        <title>Taxonomic study of unclassified bacteria belonging to the class Ktedonobacteria.</title>
        <authorList>
            <person name="Yabe S."/>
            <person name="Wang C.M."/>
            <person name="Zheng Y."/>
            <person name="Sakai Y."/>
            <person name="Cavaletti L."/>
            <person name="Monciardini P."/>
            <person name="Donadio S."/>
        </authorList>
    </citation>
    <scope>NUCLEOTIDE SEQUENCE</scope>
    <source>
        <strain evidence="6">ID150040</strain>
    </source>
</reference>
<dbReference type="Pfam" id="PF00005">
    <property type="entry name" value="ABC_tran"/>
    <property type="match status" value="1"/>
</dbReference>
<dbReference type="InterPro" id="IPR017871">
    <property type="entry name" value="ABC_transporter-like_CS"/>
</dbReference>
<dbReference type="PANTHER" id="PTHR42794:SF1">
    <property type="entry name" value="HEMIN IMPORT ATP-BINDING PROTEIN HMUV"/>
    <property type="match status" value="1"/>
</dbReference>
<evidence type="ECO:0000256" key="1">
    <source>
        <dbReference type="ARBA" id="ARBA00022448"/>
    </source>
</evidence>
<feature type="domain" description="ABC transporter" evidence="5">
    <location>
        <begin position="9"/>
        <end position="246"/>
    </location>
</feature>
<dbReference type="PROSITE" id="PS00211">
    <property type="entry name" value="ABC_TRANSPORTER_1"/>
    <property type="match status" value="1"/>
</dbReference>
<dbReference type="InterPro" id="IPR003439">
    <property type="entry name" value="ABC_transporter-like_ATP-bd"/>
</dbReference>
<evidence type="ECO:0000259" key="5">
    <source>
        <dbReference type="PROSITE" id="PS50893"/>
    </source>
</evidence>
<dbReference type="SUPFAM" id="SSF52540">
    <property type="entry name" value="P-loop containing nucleoside triphosphate hydrolases"/>
    <property type="match status" value="1"/>
</dbReference>
<keyword evidence="7" id="KW-1185">Reference proteome</keyword>
<accession>A0A8J3ISG4</accession>
<proteinExistence type="predicted"/>
<dbReference type="GO" id="GO:0016887">
    <property type="term" value="F:ATP hydrolysis activity"/>
    <property type="evidence" value="ECO:0007669"/>
    <property type="project" value="InterPro"/>
</dbReference>
<evidence type="ECO:0000256" key="3">
    <source>
        <dbReference type="ARBA" id="ARBA00022840"/>
    </source>
</evidence>
<evidence type="ECO:0000313" key="7">
    <source>
        <dbReference type="Proteomes" id="UP000597444"/>
    </source>
</evidence>
<dbReference type="InterPro" id="IPR003593">
    <property type="entry name" value="AAA+_ATPase"/>
</dbReference>
<gene>
    <name evidence="6" type="ORF">KSF_060450</name>
</gene>
<dbReference type="EMBL" id="BNJK01000001">
    <property type="protein sequence ID" value="GHO95997.1"/>
    <property type="molecule type" value="Genomic_DNA"/>
</dbReference>
<dbReference type="FunFam" id="3.40.50.300:FF:000134">
    <property type="entry name" value="Iron-enterobactin ABC transporter ATP-binding protein"/>
    <property type="match status" value="1"/>
</dbReference>
<dbReference type="PROSITE" id="PS50893">
    <property type="entry name" value="ABC_TRANSPORTER_2"/>
    <property type="match status" value="1"/>
</dbReference>
<dbReference type="InterPro" id="IPR027417">
    <property type="entry name" value="P-loop_NTPase"/>
</dbReference>
<dbReference type="Gene3D" id="3.40.50.300">
    <property type="entry name" value="P-loop containing nucleotide triphosphate hydrolases"/>
    <property type="match status" value="1"/>
</dbReference>
<organism evidence="6 7">
    <name type="scientific">Reticulibacter mediterranei</name>
    <dbReference type="NCBI Taxonomy" id="2778369"/>
    <lineage>
        <taxon>Bacteria</taxon>
        <taxon>Bacillati</taxon>
        <taxon>Chloroflexota</taxon>
        <taxon>Ktedonobacteria</taxon>
        <taxon>Ktedonobacterales</taxon>
        <taxon>Reticulibacteraceae</taxon>
        <taxon>Reticulibacter</taxon>
    </lineage>
</organism>